<name>A0A2N6VPM7_9MICO</name>
<feature type="region of interest" description="Disordered" evidence="1">
    <location>
        <begin position="89"/>
        <end position="167"/>
    </location>
</feature>
<accession>A0A2N6VPM7</accession>
<evidence type="ECO:0000259" key="3">
    <source>
        <dbReference type="Pfam" id="PF02557"/>
    </source>
</evidence>
<evidence type="ECO:0000313" key="4">
    <source>
        <dbReference type="EMBL" id="PMD06094.1"/>
    </source>
</evidence>
<dbReference type="InterPro" id="IPR052179">
    <property type="entry name" value="DD-CPase-like"/>
</dbReference>
<dbReference type="AlphaFoldDB" id="A0A2N6VPM7"/>
<dbReference type="Pfam" id="PF02557">
    <property type="entry name" value="VanY"/>
    <property type="match status" value="1"/>
</dbReference>
<keyword evidence="2" id="KW-1133">Transmembrane helix</keyword>
<feature type="compositionally biased region" description="Low complexity" evidence="1">
    <location>
        <begin position="96"/>
        <end position="114"/>
    </location>
</feature>
<dbReference type="RefSeq" id="WP_102237749.1">
    <property type="nucleotide sequence ID" value="NZ_PNHK01000001.1"/>
</dbReference>
<dbReference type="CDD" id="cd14814">
    <property type="entry name" value="Peptidase_M15"/>
    <property type="match status" value="1"/>
</dbReference>
<feature type="domain" description="D-alanyl-D-alanine carboxypeptidase-like core" evidence="3">
    <location>
        <begin position="183"/>
        <end position="291"/>
    </location>
</feature>
<feature type="transmembrane region" description="Helical" evidence="2">
    <location>
        <begin position="65"/>
        <end position="88"/>
    </location>
</feature>
<protein>
    <submittedName>
        <fullName evidence="4">D-alanyl-D-alanine carboxypeptidase</fullName>
    </submittedName>
</protein>
<dbReference type="PANTHER" id="PTHR34385:SF1">
    <property type="entry name" value="PEPTIDOGLYCAN L-ALANYL-D-GLUTAMATE ENDOPEPTIDASE CWLK"/>
    <property type="match status" value="1"/>
</dbReference>
<dbReference type="OrthoDB" id="5496837at2"/>
<dbReference type="InterPro" id="IPR009045">
    <property type="entry name" value="Zn_M74/Hedgehog-like"/>
</dbReference>
<evidence type="ECO:0000256" key="2">
    <source>
        <dbReference type="SAM" id="Phobius"/>
    </source>
</evidence>
<dbReference type="PANTHER" id="PTHR34385">
    <property type="entry name" value="D-ALANYL-D-ALANINE CARBOXYPEPTIDASE"/>
    <property type="match status" value="1"/>
</dbReference>
<dbReference type="EMBL" id="PNHK01000001">
    <property type="protein sequence ID" value="PMD06094.1"/>
    <property type="molecule type" value="Genomic_DNA"/>
</dbReference>
<feature type="region of interest" description="Disordered" evidence="1">
    <location>
        <begin position="1"/>
        <end position="28"/>
    </location>
</feature>
<dbReference type="GO" id="GO:0004180">
    <property type="term" value="F:carboxypeptidase activity"/>
    <property type="evidence" value="ECO:0007669"/>
    <property type="project" value="UniProtKB-KW"/>
</dbReference>
<keyword evidence="4" id="KW-0378">Hydrolase</keyword>
<keyword evidence="2" id="KW-0472">Membrane</keyword>
<gene>
    <name evidence="4" type="ORF">CJ199_01470</name>
</gene>
<keyword evidence="2" id="KW-0812">Transmembrane</keyword>
<dbReference type="SUPFAM" id="SSF55166">
    <property type="entry name" value="Hedgehog/DD-peptidase"/>
    <property type="match status" value="1"/>
</dbReference>
<comment type="caution">
    <text evidence="4">The sequence shown here is derived from an EMBL/GenBank/DDBJ whole genome shotgun (WGS) entry which is preliminary data.</text>
</comment>
<dbReference type="InterPro" id="IPR003709">
    <property type="entry name" value="VanY-like_core_dom"/>
</dbReference>
<evidence type="ECO:0000256" key="1">
    <source>
        <dbReference type="SAM" id="MobiDB-lite"/>
    </source>
</evidence>
<sequence>MENETTQPAVRRRDLRRARKAQSRKFPTFAKLTSRSATPQTTSAAPAVRGSNGAALRALRRKRNVTLSAVGTFAVAGAAMTATLLSGVGASSTGEVSTDVSASSRAASSESVSGGSNGEKDVLAGQNGAVGGVKADAKGDPHASSLSVKRTALPGCEGKVPEGEASNGQLPEEWLCNLGIGDHKLRQDAAVAFAKMNAAYKAETGKDFELTDTYRTLDSQVSVAGRKPGLAAKPGTSLHGMGLAIDFGGGAAQASGPLYDWLVKHGHEYGWENPDWAKSSKYEPWHWEYVPGRKDIKGY</sequence>
<keyword evidence="4" id="KW-0121">Carboxypeptidase</keyword>
<proteinExistence type="predicted"/>
<dbReference type="Gene3D" id="3.30.1380.10">
    <property type="match status" value="1"/>
</dbReference>
<organism evidence="4 5">
    <name type="scientific">Brevibacterium paucivorans</name>
    <dbReference type="NCBI Taxonomy" id="170994"/>
    <lineage>
        <taxon>Bacteria</taxon>
        <taxon>Bacillati</taxon>
        <taxon>Actinomycetota</taxon>
        <taxon>Actinomycetes</taxon>
        <taxon>Micrococcales</taxon>
        <taxon>Brevibacteriaceae</taxon>
        <taxon>Brevibacterium</taxon>
    </lineage>
</organism>
<feature type="compositionally biased region" description="Basic residues" evidence="1">
    <location>
        <begin position="13"/>
        <end position="23"/>
    </location>
</feature>
<evidence type="ECO:0000313" key="5">
    <source>
        <dbReference type="Proteomes" id="UP000235598"/>
    </source>
</evidence>
<reference evidence="4 5" key="1">
    <citation type="submission" date="2017-09" db="EMBL/GenBank/DDBJ databases">
        <title>Bacterial strain isolated from the female urinary microbiota.</title>
        <authorList>
            <person name="Thomas-White K."/>
            <person name="Kumar N."/>
            <person name="Forster S."/>
            <person name="Putonti C."/>
            <person name="Lawley T."/>
            <person name="Wolfe A.J."/>
        </authorList>
    </citation>
    <scope>NUCLEOTIDE SEQUENCE [LARGE SCALE GENOMIC DNA]</scope>
    <source>
        <strain evidence="4 5">UMB1301</strain>
    </source>
</reference>
<dbReference type="Proteomes" id="UP000235598">
    <property type="component" value="Unassembled WGS sequence"/>
</dbReference>
<keyword evidence="4" id="KW-0645">Protease</keyword>
<dbReference type="GO" id="GO:0006508">
    <property type="term" value="P:proteolysis"/>
    <property type="evidence" value="ECO:0007669"/>
    <property type="project" value="InterPro"/>
</dbReference>